<proteinExistence type="inferred from homology"/>
<comment type="cofactor">
    <cofactor evidence="1">
        <name>pyridoxal 5'-phosphate</name>
        <dbReference type="ChEBI" id="CHEBI:597326"/>
    </cofactor>
</comment>
<evidence type="ECO:0000313" key="9">
    <source>
        <dbReference type="Proteomes" id="UP001177744"/>
    </source>
</evidence>
<evidence type="ECO:0000256" key="4">
    <source>
        <dbReference type="ARBA" id="ARBA00022898"/>
    </source>
</evidence>
<feature type="domain" description="Threonine synthase N-terminal" evidence="7">
    <location>
        <begin position="3"/>
        <end position="81"/>
    </location>
</feature>
<protein>
    <recommendedName>
        <fullName evidence="3">Threonine synthase-like 2</fullName>
    </recommendedName>
</protein>
<evidence type="ECO:0000259" key="7">
    <source>
        <dbReference type="Pfam" id="PF14821"/>
    </source>
</evidence>
<dbReference type="EMBL" id="JAULJE010000008">
    <property type="protein sequence ID" value="KAK1339594.1"/>
    <property type="molecule type" value="Genomic_DNA"/>
</dbReference>
<dbReference type="PANTHER" id="PTHR42690:SF1">
    <property type="entry name" value="THREONINE SYNTHASE-LIKE 2"/>
    <property type="match status" value="1"/>
</dbReference>
<name>A0AA40HYB2_CNENI</name>
<dbReference type="InterPro" id="IPR051166">
    <property type="entry name" value="Threonine_Synthase"/>
</dbReference>
<keyword evidence="9" id="KW-1185">Reference proteome</keyword>
<comment type="similarity">
    <text evidence="2">Belongs to the threonine synthase family.</text>
</comment>
<dbReference type="InterPro" id="IPR001926">
    <property type="entry name" value="TrpB-like_PALP"/>
</dbReference>
<dbReference type="AlphaFoldDB" id="A0AA40HYB2"/>
<dbReference type="SUPFAM" id="SSF53686">
    <property type="entry name" value="Tryptophan synthase beta subunit-like PLP-dependent enzymes"/>
    <property type="match status" value="1"/>
</dbReference>
<evidence type="ECO:0000313" key="8">
    <source>
        <dbReference type="EMBL" id="KAK1339594.1"/>
    </source>
</evidence>
<dbReference type="Pfam" id="PF14821">
    <property type="entry name" value="Thr_synth_N"/>
    <property type="match status" value="1"/>
</dbReference>
<sequence>MWYVSTRGMAPRVDFEGALFSGYAPDGGLFMPEELPQLDRETLRQWSALSYPGLVAELCALFIGPELIPREDLNGLIQRAFRRFRHREVVHLSRLREGLNVLELWHGATYAFKDLSLSCTAQFLQYFLQKRGKHVTVVVGTSGDTGSAAIESVRGAKNVGIIVLLPQGHCTKIQERQMTTVLEENVRVFGGECWGGLQGSGLFGKMGWTKAVEGNSDELDEPIKAVFADVAFVKKHNLMSLNSINWSRVLVQMAHHFFAYFQCVPSLDLHPLPAVEVVVPTGAAGNLAAGCIAQKMGLPVHLVAAVNCNDIIHRTVQRGDFSLSDTVKPTLASAMDIQVPYNMERIFWLLSGSDSQMTRGLMEQFERTQSVRLPEELQSKLSAAVTSESVSDETIMQTMARCWEENQSLLCPHTAVAVSYHYQQMLRKTPSPPRCCLAPASAAKFPEAVAAAGLSPETPADILALEGKETCCTPMRRSDDWTAMLRDTIEDMGRWWRATARVLPKSPAAAGLL</sequence>
<dbReference type="FunFam" id="3.40.50.1100:FF:000036">
    <property type="entry name" value="Threonine synthase like 2"/>
    <property type="match status" value="1"/>
</dbReference>
<dbReference type="Gene3D" id="3.40.50.1100">
    <property type="match status" value="2"/>
</dbReference>
<feature type="domain" description="Tryptophan synthase beta chain-like PALP" evidence="6">
    <location>
        <begin position="104"/>
        <end position="419"/>
    </location>
</feature>
<evidence type="ECO:0000259" key="6">
    <source>
        <dbReference type="Pfam" id="PF00291"/>
    </source>
</evidence>
<dbReference type="Gene3D" id="3.90.1380.10">
    <property type="entry name" value="Threonine synthase, N-terminal domain"/>
    <property type="match status" value="1"/>
</dbReference>
<dbReference type="InterPro" id="IPR029144">
    <property type="entry name" value="Thr_synth_N"/>
</dbReference>
<dbReference type="GO" id="GO:0046360">
    <property type="term" value="P:2-oxobutyrate biosynthetic process"/>
    <property type="evidence" value="ECO:0007669"/>
    <property type="project" value="TreeGrafter"/>
</dbReference>
<dbReference type="PANTHER" id="PTHR42690">
    <property type="entry name" value="THREONINE SYNTHASE FAMILY MEMBER"/>
    <property type="match status" value="1"/>
</dbReference>
<evidence type="ECO:0000256" key="5">
    <source>
        <dbReference type="ARBA" id="ARBA00023239"/>
    </source>
</evidence>
<reference evidence="8" key="1">
    <citation type="submission" date="2023-06" db="EMBL/GenBank/DDBJ databases">
        <title>Reference genome for the Northern bat (Eptesicus nilssonii), a most northern bat species.</title>
        <authorList>
            <person name="Laine V.N."/>
            <person name="Pulliainen A.T."/>
            <person name="Lilley T.M."/>
        </authorList>
    </citation>
    <scope>NUCLEOTIDE SEQUENCE</scope>
    <source>
        <strain evidence="8">BLF_Eptnil</strain>
        <tissue evidence="8">Kidney</tissue>
    </source>
</reference>
<dbReference type="GO" id="GO:0016829">
    <property type="term" value="F:lyase activity"/>
    <property type="evidence" value="ECO:0007669"/>
    <property type="project" value="UniProtKB-KW"/>
</dbReference>
<dbReference type="InterPro" id="IPR036052">
    <property type="entry name" value="TrpB-like_PALP_sf"/>
</dbReference>
<gene>
    <name evidence="8" type="ORF">QTO34_018147</name>
</gene>
<keyword evidence="5" id="KW-0456">Lyase</keyword>
<dbReference type="GO" id="GO:0030170">
    <property type="term" value="F:pyridoxal phosphate binding"/>
    <property type="evidence" value="ECO:0007669"/>
    <property type="project" value="TreeGrafter"/>
</dbReference>
<evidence type="ECO:0000256" key="1">
    <source>
        <dbReference type="ARBA" id="ARBA00001933"/>
    </source>
</evidence>
<evidence type="ECO:0000256" key="3">
    <source>
        <dbReference type="ARBA" id="ARBA00021942"/>
    </source>
</evidence>
<dbReference type="GO" id="GO:0009071">
    <property type="term" value="P:serine family amino acid catabolic process"/>
    <property type="evidence" value="ECO:0007669"/>
    <property type="project" value="TreeGrafter"/>
</dbReference>
<dbReference type="CDD" id="cd01560">
    <property type="entry name" value="Thr-synth_2"/>
    <property type="match status" value="1"/>
</dbReference>
<accession>A0AA40HYB2</accession>
<evidence type="ECO:0000256" key="2">
    <source>
        <dbReference type="ARBA" id="ARBA00005517"/>
    </source>
</evidence>
<dbReference type="FunFam" id="3.90.1380.10:FF:000003">
    <property type="entry name" value="THR4p Threonine synthase"/>
    <property type="match status" value="1"/>
</dbReference>
<dbReference type="FunFam" id="3.40.50.1100:FF:000047">
    <property type="entry name" value="Threonine synthase like 2"/>
    <property type="match status" value="1"/>
</dbReference>
<organism evidence="8 9">
    <name type="scientific">Cnephaeus nilssonii</name>
    <name type="common">Northern bat</name>
    <name type="synonym">Eptesicus nilssonii</name>
    <dbReference type="NCBI Taxonomy" id="3371016"/>
    <lineage>
        <taxon>Eukaryota</taxon>
        <taxon>Metazoa</taxon>
        <taxon>Chordata</taxon>
        <taxon>Craniata</taxon>
        <taxon>Vertebrata</taxon>
        <taxon>Euteleostomi</taxon>
        <taxon>Mammalia</taxon>
        <taxon>Eutheria</taxon>
        <taxon>Laurasiatheria</taxon>
        <taxon>Chiroptera</taxon>
        <taxon>Yangochiroptera</taxon>
        <taxon>Vespertilionidae</taxon>
        <taxon>Cnephaeus</taxon>
    </lineage>
</organism>
<comment type="caution">
    <text evidence="8">The sequence shown here is derived from an EMBL/GenBank/DDBJ whole genome shotgun (WGS) entry which is preliminary data.</text>
</comment>
<dbReference type="InterPro" id="IPR037158">
    <property type="entry name" value="Thr_synth_N_sf"/>
</dbReference>
<dbReference type="Pfam" id="PF00291">
    <property type="entry name" value="PALP"/>
    <property type="match status" value="1"/>
</dbReference>
<dbReference type="Proteomes" id="UP001177744">
    <property type="component" value="Unassembled WGS sequence"/>
</dbReference>
<keyword evidence="4" id="KW-0663">Pyridoxal phosphate</keyword>